<gene>
    <name evidence="2" type="ORF">HFQ381_LOCUS24078</name>
    <name evidence="3" type="ORF">TSG867_LOCUS26559</name>
    <name evidence="1" type="ORF">UJA718_LOCUS14215</name>
</gene>
<dbReference type="Proteomes" id="UP000663873">
    <property type="component" value="Unassembled WGS sequence"/>
</dbReference>
<dbReference type="GO" id="GO:0051537">
    <property type="term" value="F:2 iron, 2 sulfur cluster binding"/>
    <property type="evidence" value="ECO:0007669"/>
    <property type="project" value="InterPro"/>
</dbReference>
<dbReference type="EMBL" id="CAJOBQ010002820">
    <property type="protein sequence ID" value="CAF4580729.1"/>
    <property type="molecule type" value="Genomic_DNA"/>
</dbReference>
<dbReference type="Proteomes" id="UP000663862">
    <property type="component" value="Unassembled WGS sequence"/>
</dbReference>
<evidence type="ECO:0000313" key="4">
    <source>
        <dbReference type="Proteomes" id="UP000663851"/>
    </source>
</evidence>
<dbReference type="PANTHER" id="PTHR10134">
    <property type="entry name" value="CYTOCHROME B-C1 COMPLEX SUBUNIT RIESKE, MITOCHONDRIAL"/>
    <property type="match status" value="1"/>
</dbReference>
<dbReference type="InterPro" id="IPR036922">
    <property type="entry name" value="Rieske_2Fe-2S_sf"/>
</dbReference>
<organism evidence="2 4">
    <name type="scientific">Rotaria socialis</name>
    <dbReference type="NCBI Taxonomy" id="392032"/>
    <lineage>
        <taxon>Eukaryota</taxon>
        <taxon>Metazoa</taxon>
        <taxon>Spiralia</taxon>
        <taxon>Gnathifera</taxon>
        <taxon>Rotifera</taxon>
        <taxon>Eurotatoria</taxon>
        <taxon>Bdelloidea</taxon>
        <taxon>Philodinida</taxon>
        <taxon>Philodinidae</taxon>
        <taxon>Rotaria</taxon>
    </lineage>
</organism>
<comment type="caution">
    <text evidence="2">The sequence shown here is derived from an EMBL/GenBank/DDBJ whole genome shotgun (WGS) entry which is preliminary data.</text>
</comment>
<dbReference type="CDD" id="cd03470">
    <property type="entry name" value="Rieske_cytochrome_bc1"/>
    <property type="match status" value="1"/>
</dbReference>
<dbReference type="Proteomes" id="UP000663851">
    <property type="component" value="Unassembled WGS sequence"/>
</dbReference>
<evidence type="ECO:0000313" key="2">
    <source>
        <dbReference type="EMBL" id="CAF4453467.1"/>
    </source>
</evidence>
<evidence type="ECO:0000313" key="1">
    <source>
        <dbReference type="EMBL" id="CAF4326484.1"/>
    </source>
</evidence>
<proteinExistence type="predicted"/>
<dbReference type="AlphaFoldDB" id="A0A820S719"/>
<accession>A0A820S719</accession>
<evidence type="ECO:0000313" key="5">
    <source>
        <dbReference type="Proteomes" id="UP000663873"/>
    </source>
</evidence>
<keyword evidence="5" id="KW-1185">Reference proteome</keyword>
<dbReference type="InterPro" id="IPR014349">
    <property type="entry name" value="Rieske_Fe-S_prot"/>
</dbReference>
<dbReference type="SUPFAM" id="SSF50022">
    <property type="entry name" value="ISP domain"/>
    <property type="match status" value="1"/>
</dbReference>
<dbReference type="EMBL" id="CAJOBP010001987">
    <property type="protein sequence ID" value="CAF4326484.1"/>
    <property type="molecule type" value="Genomic_DNA"/>
</dbReference>
<dbReference type="Gene3D" id="2.102.10.10">
    <property type="entry name" value="Rieske [2Fe-2S] iron-sulphur domain"/>
    <property type="match status" value="1"/>
</dbReference>
<sequence length="220" mass="25150">MCHTQSLGSVTINNHHPQPFRVLPLKSSSLDQYFLCTNNSLLNRFTSLAIISAYVMKYVIRNGVSFSNPIKDVISVCEFEVNLNNIASGRAERASWPNKEVFIWQRAAKQIARMPTVDMHLLPDPDPELDTDRVKKSEWLIVIGEYNTPSRCIMLPYDGMYGGFLCYYHGVHYDVSGRIRRGSVRTNLEVPDYVFIDDKTVVIGRKKIRSNLIHIEVLLS</sequence>
<evidence type="ECO:0000313" key="3">
    <source>
        <dbReference type="EMBL" id="CAF4580729.1"/>
    </source>
</evidence>
<protein>
    <submittedName>
        <fullName evidence="2">Uncharacterized protein</fullName>
    </submittedName>
</protein>
<name>A0A820S719_9BILA</name>
<reference evidence="2" key="1">
    <citation type="submission" date="2021-02" db="EMBL/GenBank/DDBJ databases">
        <authorList>
            <person name="Nowell W R."/>
        </authorList>
    </citation>
    <scope>NUCLEOTIDE SEQUENCE</scope>
</reference>
<dbReference type="EMBL" id="CAJOBO010002486">
    <property type="protein sequence ID" value="CAF4453467.1"/>
    <property type="molecule type" value="Genomic_DNA"/>
</dbReference>